<feature type="signal peptide" evidence="1">
    <location>
        <begin position="1"/>
        <end position="20"/>
    </location>
</feature>
<organism evidence="2 3">
    <name type="scientific">Litoreibacter ponti</name>
    <dbReference type="NCBI Taxonomy" id="1510457"/>
    <lineage>
        <taxon>Bacteria</taxon>
        <taxon>Pseudomonadati</taxon>
        <taxon>Pseudomonadota</taxon>
        <taxon>Alphaproteobacteria</taxon>
        <taxon>Rhodobacterales</taxon>
        <taxon>Roseobacteraceae</taxon>
        <taxon>Litoreibacter</taxon>
    </lineage>
</organism>
<protein>
    <recommendedName>
        <fullName evidence="4">CC domain-containing protein</fullName>
    </recommendedName>
</protein>
<dbReference type="AlphaFoldDB" id="A0A2T6BLK9"/>
<name>A0A2T6BLK9_9RHOB</name>
<evidence type="ECO:0000313" key="2">
    <source>
        <dbReference type="EMBL" id="PTX56964.1"/>
    </source>
</evidence>
<evidence type="ECO:0008006" key="4">
    <source>
        <dbReference type="Google" id="ProtNLM"/>
    </source>
</evidence>
<evidence type="ECO:0000313" key="3">
    <source>
        <dbReference type="Proteomes" id="UP000243978"/>
    </source>
</evidence>
<accession>A0A2T6BLK9</accession>
<comment type="caution">
    <text evidence="2">The sequence shown here is derived from an EMBL/GenBank/DDBJ whole genome shotgun (WGS) entry which is preliminary data.</text>
</comment>
<dbReference type="EMBL" id="QBKS01000001">
    <property type="protein sequence ID" value="PTX56964.1"/>
    <property type="molecule type" value="Genomic_DNA"/>
</dbReference>
<gene>
    <name evidence="2" type="ORF">C8N43_1629</name>
</gene>
<sequence length="38" mass="3907">MRLLTVALLGLLAASFSVAAADCPEGYYNCGGNLCCPK</sequence>
<keyword evidence="3" id="KW-1185">Reference proteome</keyword>
<proteinExistence type="predicted"/>
<keyword evidence="1" id="KW-0732">Signal</keyword>
<reference evidence="2 3" key="1">
    <citation type="submission" date="2018-04" db="EMBL/GenBank/DDBJ databases">
        <title>Genomic Encyclopedia of Archaeal and Bacterial Type Strains, Phase II (KMG-II): from individual species to whole genera.</title>
        <authorList>
            <person name="Goeker M."/>
        </authorList>
    </citation>
    <scope>NUCLEOTIDE SEQUENCE [LARGE SCALE GENOMIC DNA]</scope>
    <source>
        <strain evidence="2 3">DSM 100977</strain>
    </source>
</reference>
<evidence type="ECO:0000256" key="1">
    <source>
        <dbReference type="SAM" id="SignalP"/>
    </source>
</evidence>
<dbReference type="Proteomes" id="UP000243978">
    <property type="component" value="Unassembled WGS sequence"/>
</dbReference>
<feature type="chain" id="PRO_5015513967" description="CC domain-containing protein" evidence="1">
    <location>
        <begin position="21"/>
        <end position="38"/>
    </location>
</feature>